<proteinExistence type="predicted"/>
<protein>
    <submittedName>
        <fullName evidence="1">Uncharacterized protein</fullName>
    </submittedName>
</protein>
<dbReference type="EMBL" id="NBSK02000005">
    <property type="protein sequence ID" value="KAJ0205474.1"/>
    <property type="molecule type" value="Genomic_DNA"/>
</dbReference>
<dbReference type="PANTHER" id="PTHR11697">
    <property type="entry name" value="GENERAL TRANSCRIPTION FACTOR 2-RELATED ZINC FINGER PROTEIN"/>
    <property type="match status" value="1"/>
</dbReference>
<gene>
    <name evidence="1" type="ORF">LSAT_V11C500244900</name>
</gene>
<organism evidence="1 2">
    <name type="scientific">Lactuca sativa</name>
    <name type="common">Garden lettuce</name>
    <dbReference type="NCBI Taxonomy" id="4236"/>
    <lineage>
        <taxon>Eukaryota</taxon>
        <taxon>Viridiplantae</taxon>
        <taxon>Streptophyta</taxon>
        <taxon>Embryophyta</taxon>
        <taxon>Tracheophyta</taxon>
        <taxon>Spermatophyta</taxon>
        <taxon>Magnoliopsida</taxon>
        <taxon>eudicotyledons</taxon>
        <taxon>Gunneridae</taxon>
        <taxon>Pentapetalae</taxon>
        <taxon>asterids</taxon>
        <taxon>campanulids</taxon>
        <taxon>Asterales</taxon>
        <taxon>Asteraceae</taxon>
        <taxon>Cichorioideae</taxon>
        <taxon>Cichorieae</taxon>
        <taxon>Lactucinae</taxon>
        <taxon>Lactuca</taxon>
    </lineage>
</organism>
<dbReference type="PANTHER" id="PTHR11697:SF230">
    <property type="entry name" value="ZINC FINGER, MYM DOMAIN CONTAINING 1"/>
    <property type="match status" value="1"/>
</dbReference>
<dbReference type="InterPro" id="IPR055298">
    <property type="entry name" value="AtLOH3-like"/>
</dbReference>
<accession>A0A9R1XCL4</accession>
<sequence>MFCAKNEVKVVDLEDEYFNGYSHCKGSQVNNLHHYQVDLFKEVIDMQLQELNNRFNEVNTNLLLCIACLWPSESFKAFDSKKIMKMATLYPEEFPTEYDLRVLEVDPGNYIQYVCEDERFTDLKSI</sequence>
<name>A0A9R1XCL4_LACSA</name>
<keyword evidence="2" id="KW-1185">Reference proteome</keyword>
<dbReference type="Proteomes" id="UP000235145">
    <property type="component" value="Unassembled WGS sequence"/>
</dbReference>
<evidence type="ECO:0000313" key="1">
    <source>
        <dbReference type="EMBL" id="KAJ0205474.1"/>
    </source>
</evidence>
<comment type="caution">
    <text evidence="1">The sequence shown here is derived from an EMBL/GenBank/DDBJ whole genome shotgun (WGS) entry which is preliminary data.</text>
</comment>
<reference evidence="1 2" key="1">
    <citation type="journal article" date="2017" name="Nat. Commun.">
        <title>Genome assembly with in vitro proximity ligation data and whole-genome triplication in lettuce.</title>
        <authorList>
            <person name="Reyes-Chin-Wo S."/>
            <person name="Wang Z."/>
            <person name="Yang X."/>
            <person name="Kozik A."/>
            <person name="Arikit S."/>
            <person name="Song C."/>
            <person name="Xia L."/>
            <person name="Froenicke L."/>
            <person name="Lavelle D.O."/>
            <person name="Truco M.J."/>
            <person name="Xia R."/>
            <person name="Zhu S."/>
            <person name="Xu C."/>
            <person name="Xu H."/>
            <person name="Xu X."/>
            <person name="Cox K."/>
            <person name="Korf I."/>
            <person name="Meyers B.C."/>
            <person name="Michelmore R.W."/>
        </authorList>
    </citation>
    <scope>NUCLEOTIDE SEQUENCE [LARGE SCALE GENOMIC DNA]</scope>
    <source>
        <strain evidence="2">cv. Salinas</strain>
        <tissue evidence="1">Seedlings</tissue>
    </source>
</reference>
<dbReference type="AlphaFoldDB" id="A0A9R1XCL4"/>
<evidence type="ECO:0000313" key="2">
    <source>
        <dbReference type="Proteomes" id="UP000235145"/>
    </source>
</evidence>